<gene>
    <name evidence="1" type="ORF">A3D01_03675</name>
</gene>
<organism evidence="1 2">
    <name type="scientific">Candidatus Woesebacteria bacterium RIFCSPHIGHO2_02_FULL_39_13</name>
    <dbReference type="NCBI Taxonomy" id="1802505"/>
    <lineage>
        <taxon>Bacteria</taxon>
        <taxon>Candidatus Woeseibacteriota</taxon>
    </lineage>
</organism>
<accession>A0A1F7Z3J6</accession>
<reference evidence="1 2" key="1">
    <citation type="journal article" date="2016" name="Nat. Commun.">
        <title>Thousands of microbial genomes shed light on interconnected biogeochemical processes in an aquifer system.</title>
        <authorList>
            <person name="Anantharaman K."/>
            <person name="Brown C.T."/>
            <person name="Hug L.A."/>
            <person name="Sharon I."/>
            <person name="Castelle C.J."/>
            <person name="Probst A.J."/>
            <person name="Thomas B.C."/>
            <person name="Singh A."/>
            <person name="Wilkins M.J."/>
            <person name="Karaoz U."/>
            <person name="Brodie E.L."/>
            <person name="Williams K.H."/>
            <person name="Hubbard S.S."/>
            <person name="Banfield J.F."/>
        </authorList>
    </citation>
    <scope>NUCLEOTIDE SEQUENCE [LARGE SCALE GENOMIC DNA]</scope>
</reference>
<dbReference type="EMBL" id="MGGR01000010">
    <property type="protein sequence ID" value="OGM34004.1"/>
    <property type="molecule type" value="Genomic_DNA"/>
</dbReference>
<sequence length="230" mass="26516">MNIKLFDKKYFLTFLAAVVVIVLSVVITQDLGSLKNKPEISSAQKSLSVEENVQVNKNDPESPNFYTETRIYKSPAVTGVDNKKRAFTLHLPEGWSIEKENTDSGFYISFKKDNSMIIISEYGEGGNCIFPEHESIGEFGYVRMDNYKNIETSFGTYRIGKRYEARYNDVFFNLCRKVITKDPYTDSPWHFGTQIGYINYSTKIEDGKNYDPEIVQEMENIIKNIQVIEK</sequence>
<dbReference type="Proteomes" id="UP000177169">
    <property type="component" value="Unassembled WGS sequence"/>
</dbReference>
<evidence type="ECO:0000313" key="2">
    <source>
        <dbReference type="Proteomes" id="UP000177169"/>
    </source>
</evidence>
<name>A0A1F7Z3J6_9BACT</name>
<dbReference type="AlphaFoldDB" id="A0A1F7Z3J6"/>
<proteinExistence type="predicted"/>
<evidence type="ECO:0000313" key="1">
    <source>
        <dbReference type="EMBL" id="OGM34004.1"/>
    </source>
</evidence>
<comment type="caution">
    <text evidence="1">The sequence shown here is derived from an EMBL/GenBank/DDBJ whole genome shotgun (WGS) entry which is preliminary data.</text>
</comment>
<protein>
    <submittedName>
        <fullName evidence="1">Uncharacterized protein</fullName>
    </submittedName>
</protein>